<dbReference type="PANTHER" id="PTHR42760">
    <property type="entry name" value="SHORT-CHAIN DEHYDROGENASES/REDUCTASES FAMILY MEMBER"/>
    <property type="match status" value="1"/>
</dbReference>
<dbReference type="InterPro" id="IPR002347">
    <property type="entry name" value="SDR_fam"/>
</dbReference>
<dbReference type="SUPFAM" id="SSF51735">
    <property type="entry name" value="NAD(P)-binding Rossmann-fold domains"/>
    <property type="match status" value="1"/>
</dbReference>
<dbReference type="Gene3D" id="1.10.510.10">
    <property type="entry name" value="Transferase(Phosphotransferase) domain 1"/>
    <property type="match status" value="2"/>
</dbReference>
<evidence type="ECO:0000313" key="4">
    <source>
        <dbReference type="Proteomes" id="UP000518752"/>
    </source>
</evidence>
<dbReference type="Gene3D" id="3.40.50.720">
    <property type="entry name" value="NAD(P)-binding Rossmann-like Domain"/>
    <property type="match status" value="1"/>
</dbReference>
<dbReference type="GO" id="GO:0048038">
    <property type="term" value="F:quinone binding"/>
    <property type="evidence" value="ECO:0007669"/>
    <property type="project" value="TreeGrafter"/>
</dbReference>
<dbReference type="InterPro" id="IPR036291">
    <property type="entry name" value="NAD(P)-bd_dom_sf"/>
</dbReference>
<accession>A0A8H5HUH0</accession>
<sequence>MSESSAQPLGVALITGAAQGIGEAIALRLAKDGFSIALNDIPSKREKLEQVRSEIERQYRSRTCIVLADVSKEKEVEDMIDKASTTLGGLDVMVANAGIVGNPGMPVTEVTAEAWERALSVNVNGVFFCYKHAARKMIALGRGGRILGASSVAGGRGSSSYTTSKFAVRGLTQAAAADLSEHNITVNAYAPGIIATAMTERYAQKPETLLERFGLAPPVNYSVGEPETIASLVSYLASKEAHYITGQTVSAGSNHKAFWIEGISRSLLMAEYCSTSVERDNILWRIINLYGVTDPDKAFSLLWGKTIRRPPHADMPSLTLLQADSERVSSINQAILLRYTESPQPSVEKAFQDGHCLKGVRLSTASFMSSLLTSPPHELRHSPLHSAILLEVLAVSELRVKLPHFVFKCAYSGHSPRVHIYDLDASDLRETTLVPEFGGEQSILYNISLASSESRAVYDKTERAFLSLQAQVEEALQRLIDVIHPSLGLPINPTPRIPIPPDDLSAIIKFFVFLRFRNSSHYSKLIKELIEPNDFQLSTNIRNAHTPGFNENLLLSVYSPLIRQVRLQTVLETFYQFFQTSLWDMRPSTHKQDYSFSSSKYTPLYPYRRTPDHRHSLSRSIQRDSCLDALDRHCWQNCREAEIYLGVAAKYDCEFILPERLFGVLDENFGGGVAESESFDCFFPILPTLAVYILCGKERDFRAPIPSSIQIGSELELDIHLRNAMVLSCVPLVRRTEIFIHHRDLKTPVLELDQIIWIEPESEPDGSMKAPSASDILQQLATEFVNISASVDNHHYRTDSDVKPEFCGPRIFFCSLSSIIQSISSYSQFRCNYIDYSRLKQQCRQKFSFEGMKKMWTLKRDIMLSDLTDEVEVIGQHAVAFGAFSDVWMGKWFDAVEGKQRVVAIKYLRQVMVQGVREKLLKRLQAELLTWHQLFHRNLATLYGIVETSTSIGMVSAWCDNGTISDYLKKKPGADRLKLLNQVALGVAYLHQFKPPVIHGDLKGGNILVDAYEQAVITDFGLSKVMEDLSNLSRSSENDEGTKPRSTSSSFFAGSTRWMAPELLMALVEDDDVVGRDLENGGCRTSEERGAGEESTHAIDRVGNHRRGPRVTTASDVYAFASVCLEIITGSLPYPHRKNDYSVTVDILRGVSPSRGSDFLGAIERMFQTSVPSIPSMSRSRESFRTVLESCWDGSPMLRPSMEDVIEYLNGFALGVGEFKVGR</sequence>
<dbReference type="GO" id="GO:0005524">
    <property type="term" value="F:ATP binding"/>
    <property type="evidence" value="ECO:0007669"/>
    <property type="project" value="InterPro"/>
</dbReference>
<dbReference type="Pfam" id="PF07714">
    <property type="entry name" value="PK_Tyr_Ser-Thr"/>
    <property type="match status" value="1"/>
</dbReference>
<dbReference type="SUPFAM" id="SSF56112">
    <property type="entry name" value="Protein kinase-like (PK-like)"/>
    <property type="match status" value="1"/>
</dbReference>
<evidence type="ECO:0000313" key="3">
    <source>
        <dbReference type="EMBL" id="KAF5389817.1"/>
    </source>
</evidence>
<dbReference type="Proteomes" id="UP000518752">
    <property type="component" value="Unassembled WGS sequence"/>
</dbReference>
<dbReference type="PRINTS" id="PR00080">
    <property type="entry name" value="SDRFAMILY"/>
</dbReference>
<dbReference type="AlphaFoldDB" id="A0A8H5HUH0"/>
<name>A0A8H5HUH0_9AGAR</name>
<evidence type="ECO:0000259" key="2">
    <source>
        <dbReference type="PROSITE" id="PS50011"/>
    </source>
</evidence>
<dbReference type="GO" id="GO:0004672">
    <property type="term" value="F:protein kinase activity"/>
    <property type="evidence" value="ECO:0007669"/>
    <property type="project" value="InterPro"/>
</dbReference>
<keyword evidence="4" id="KW-1185">Reference proteome</keyword>
<dbReference type="PANTHER" id="PTHR42760:SF121">
    <property type="entry name" value="3-OXOACYL-(ACYL-CARRIER-PROTEIN) REDUCTASE"/>
    <property type="match status" value="1"/>
</dbReference>
<gene>
    <name evidence="3" type="ORF">D9757_003679</name>
</gene>
<protein>
    <recommendedName>
        <fullName evidence="2">Protein kinase domain-containing protein</fullName>
    </recommendedName>
</protein>
<dbReference type="InterPro" id="IPR008271">
    <property type="entry name" value="Ser/Thr_kinase_AS"/>
</dbReference>
<dbReference type="GO" id="GO:0016616">
    <property type="term" value="F:oxidoreductase activity, acting on the CH-OH group of donors, NAD or NADP as acceptor"/>
    <property type="evidence" value="ECO:0007669"/>
    <property type="project" value="TreeGrafter"/>
</dbReference>
<comment type="caution">
    <text evidence="3">The sequence shown here is derived from an EMBL/GenBank/DDBJ whole genome shotgun (WGS) entry which is preliminary data.</text>
</comment>
<reference evidence="3 4" key="1">
    <citation type="journal article" date="2020" name="ISME J.">
        <title>Uncovering the hidden diversity of litter-decomposition mechanisms in mushroom-forming fungi.</title>
        <authorList>
            <person name="Floudas D."/>
            <person name="Bentzer J."/>
            <person name="Ahren D."/>
            <person name="Johansson T."/>
            <person name="Persson P."/>
            <person name="Tunlid A."/>
        </authorList>
    </citation>
    <scope>NUCLEOTIDE SEQUENCE [LARGE SCALE GENOMIC DNA]</scope>
    <source>
        <strain evidence="3 4">CBS 406.79</strain>
    </source>
</reference>
<dbReference type="GO" id="GO:0006633">
    <property type="term" value="P:fatty acid biosynthetic process"/>
    <property type="evidence" value="ECO:0007669"/>
    <property type="project" value="TreeGrafter"/>
</dbReference>
<proteinExistence type="inferred from homology"/>
<dbReference type="PROSITE" id="PS50011">
    <property type="entry name" value="PROTEIN_KINASE_DOM"/>
    <property type="match status" value="1"/>
</dbReference>
<dbReference type="Pfam" id="PF13561">
    <property type="entry name" value="adh_short_C2"/>
    <property type="match status" value="1"/>
</dbReference>
<dbReference type="PROSITE" id="PS00108">
    <property type="entry name" value="PROTEIN_KINASE_ST"/>
    <property type="match status" value="1"/>
</dbReference>
<dbReference type="InterPro" id="IPR001245">
    <property type="entry name" value="Ser-Thr/Tyr_kinase_cat_dom"/>
</dbReference>
<dbReference type="PRINTS" id="PR00081">
    <property type="entry name" value="GDHRDH"/>
</dbReference>
<dbReference type="InterPro" id="IPR000719">
    <property type="entry name" value="Prot_kinase_dom"/>
</dbReference>
<dbReference type="InterPro" id="IPR011009">
    <property type="entry name" value="Kinase-like_dom_sf"/>
</dbReference>
<dbReference type="SMART" id="SM00220">
    <property type="entry name" value="S_TKc"/>
    <property type="match status" value="1"/>
</dbReference>
<dbReference type="FunFam" id="3.40.50.720:FF:000084">
    <property type="entry name" value="Short-chain dehydrogenase reductase"/>
    <property type="match status" value="1"/>
</dbReference>
<comment type="similarity">
    <text evidence="1">Belongs to the short-chain dehydrogenases/reductases (SDR) family.</text>
</comment>
<evidence type="ECO:0000256" key="1">
    <source>
        <dbReference type="ARBA" id="ARBA00006484"/>
    </source>
</evidence>
<dbReference type="EMBL" id="JAACJN010000019">
    <property type="protein sequence ID" value="KAF5389817.1"/>
    <property type="molecule type" value="Genomic_DNA"/>
</dbReference>
<dbReference type="OrthoDB" id="6718656at2759"/>
<feature type="domain" description="Protein kinase" evidence="2">
    <location>
        <begin position="873"/>
        <end position="1213"/>
    </location>
</feature>
<organism evidence="3 4">
    <name type="scientific">Collybiopsis confluens</name>
    <dbReference type="NCBI Taxonomy" id="2823264"/>
    <lineage>
        <taxon>Eukaryota</taxon>
        <taxon>Fungi</taxon>
        <taxon>Dikarya</taxon>
        <taxon>Basidiomycota</taxon>
        <taxon>Agaricomycotina</taxon>
        <taxon>Agaricomycetes</taxon>
        <taxon>Agaricomycetidae</taxon>
        <taxon>Agaricales</taxon>
        <taxon>Marasmiineae</taxon>
        <taxon>Omphalotaceae</taxon>
        <taxon>Collybiopsis</taxon>
    </lineage>
</organism>